<accession>P74975</accession>
<geneLocation type="plasmid" evidence="1">
    <name>pXF868</name>
</geneLocation>
<proteinExistence type="predicted"/>
<evidence type="ECO:0000313" key="1">
    <source>
        <dbReference type="EMBL" id="AAC45797.1"/>
    </source>
</evidence>
<reference evidence="1" key="1">
    <citation type="journal article" date="1997" name="FEMS Microbiol. Lett.">
        <title>Sequence analysis of a 1296-nucleotide plasmid from Xylella fastidiosa.</title>
        <authorList>
            <person name="Pooler M.R."/>
            <person name="Hartung J.S."/>
            <person name="Fenton R.G."/>
        </authorList>
    </citation>
    <scope>NUCLEOTIDE SEQUENCE</scope>
    <source>
        <strain evidence="1">ATTC 35868</strain>
        <plasmid evidence="1">pXF868</plasmid>
    </source>
</reference>
<protein>
    <submittedName>
        <fullName evidence="1">Uncharacterized protein</fullName>
    </submittedName>
</protein>
<dbReference type="EMBL" id="U71220">
    <property type="protein sequence ID" value="AAC45797.1"/>
    <property type="molecule type" value="Genomic_DNA"/>
</dbReference>
<dbReference type="AlphaFoldDB" id="P74975"/>
<name>P74975_XYLFS</name>
<organism evidence="1">
    <name type="scientific">Xylella fastidiosa</name>
    <dbReference type="NCBI Taxonomy" id="2371"/>
    <lineage>
        <taxon>Bacteria</taxon>
        <taxon>Pseudomonadati</taxon>
        <taxon>Pseudomonadota</taxon>
        <taxon>Gammaproteobacteria</taxon>
        <taxon>Lysobacterales</taxon>
        <taxon>Lysobacteraceae</taxon>
        <taxon>Xylella</taxon>
    </lineage>
</organism>
<keyword evidence="1" id="KW-0614">Plasmid</keyword>
<sequence>MCGPNGPYYEAVIYSTENRFTPSVHLRGNSCCRVLQLGDIQFNPLGFNVSQLGDKLSFVELKSPRFCADRREHETGGFPSSLD</sequence>